<evidence type="ECO:0000256" key="1">
    <source>
        <dbReference type="SAM" id="Phobius"/>
    </source>
</evidence>
<sequence length="718" mass="83103">MDLKKIYTVVLILVLTVVVTLYMQYKEGFFKIIMDSSPMRSPMLRPLDILQNTSWSAKFKETIASFRMTENLATGDSNATAVPLKVIKKLKLSQKDIIKRYEDRLKLRKDSWEHHDAVCKIPNLNPFGPSGMKAWATKTKQYCDIKKLGKIVKNRFIVEDPGSKISLVTMEYILRGRKRKADGSLDPPKGRTSMVMDSKYSYHKVLNDDFHAHFTIAYKVIFNKERGVFMSSPLEHDFFRAVITMKTGSKTTEYHATIHNKDDVCRKHGRKFDPKSKTGLPLNVHMFMVDAISKGNAYRQMPRLMEILEDDEDAMVFQAHGIHGDGTTCQLMATLAGYKYRQEDSNPWQPPNKQNCDGIDLIFKDFHKAGYTTLYNEDFVSGSTFHYKMNGFDKPPSDWYPRPYWIAAHERVEGCGRPPCICEDEEMIRFLKTFTTFCEHEAKFSIQVTANAHDDMNLLFMLEDQLIELYEFYKEKARVENTMLIFFGDHGARWGARGNFRNTKQGRLEEYNPFYSLILPPNFKKNYRELYDNIKANQNVLTSHFDVHWTLKHILSYPKIEEKRNYGQSLFTKIDPKTRTCDKTGIPGKYCFCLSTKKIDANTSQANTIAQTAVDFINKKIAEHEKPKELCANLTLSRIIDLEYAADEQKNEGIFYIMFEVAPSKATFDVRVRKDLSKQTTYVDPEISRTNLYRNQPACIQVAYPKLAPFCYCKVQTS</sequence>
<name>A0A7M5UH56_9CNID</name>
<dbReference type="FunFam" id="3.40.720.10:FF:000017">
    <property type="entry name" value="Predicted protein"/>
    <property type="match status" value="1"/>
</dbReference>
<keyword evidence="1" id="KW-1133">Transmembrane helix</keyword>
<feature type="transmembrane region" description="Helical" evidence="1">
    <location>
        <begin position="6"/>
        <end position="25"/>
    </location>
</feature>
<organism evidence="2 3">
    <name type="scientific">Clytia hemisphaerica</name>
    <dbReference type="NCBI Taxonomy" id="252671"/>
    <lineage>
        <taxon>Eukaryota</taxon>
        <taxon>Metazoa</taxon>
        <taxon>Cnidaria</taxon>
        <taxon>Hydrozoa</taxon>
        <taxon>Hydroidolina</taxon>
        <taxon>Leptothecata</taxon>
        <taxon>Obeliida</taxon>
        <taxon>Clytiidae</taxon>
        <taxon>Clytia</taxon>
    </lineage>
</organism>
<evidence type="ECO:0000313" key="2">
    <source>
        <dbReference type="EnsemblMetazoa" id="CLYHEMP010274.1"/>
    </source>
</evidence>
<reference evidence="2" key="1">
    <citation type="submission" date="2021-01" db="UniProtKB">
        <authorList>
            <consortium name="EnsemblMetazoa"/>
        </authorList>
    </citation>
    <scope>IDENTIFICATION</scope>
</reference>
<protein>
    <submittedName>
        <fullName evidence="2">Uncharacterized protein</fullName>
    </submittedName>
</protein>
<dbReference type="AlphaFoldDB" id="A0A7M5UH56"/>
<dbReference type="InterPro" id="IPR017850">
    <property type="entry name" value="Alkaline_phosphatase_core_sf"/>
</dbReference>
<dbReference type="OrthoDB" id="413313at2759"/>
<dbReference type="RefSeq" id="XP_066922217.1">
    <property type="nucleotide sequence ID" value="XM_067066116.1"/>
</dbReference>
<dbReference type="Proteomes" id="UP000594262">
    <property type="component" value="Unplaced"/>
</dbReference>
<dbReference type="Gene3D" id="3.40.720.10">
    <property type="entry name" value="Alkaline Phosphatase, subunit A"/>
    <property type="match status" value="1"/>
</dbReference>
<accession>A0A7M5UH56</accession>
<dbReference type="GO" id="GO:0005615">
    <property type="term" value="C:extracellular space"/>
    <property type="evidence" value="ECO:0007669"/>
    <property type="project" value="TreeGrafter"/>
</dbReference>
<dbReference type="SUPFAM" id="SSF53649">
    <property type="entry name" value="Alkaline phosphatase-like"/>
    <property type="match status" value="1"/>
</dbReference>
<dbReference type="GeneID" id="136809580"/>
<keyword evidence="1" id="KW-0812">Transmembrane</keyword>
<dbReference type="PANTHER" id="PTHR10974">
    <property type="entry name" value="FI08016P-RELATED"/>
    <property type="match status" value="1"/>
</dbReference>
<dbReference type="Pfam" id="PF02995">
    <property type="entry name" value="DUF229"/>
    <property type="match status" value="1"/>
</dbReference>
<evidence type="ECO:0000313" key="3">
    <source>
        <dbReference type="Proteomes" id="UP000594262"/>
    </source>
</evidence>
<proteinExistence type="predicted"/>
<dbReference type="CDD" id="cd16021">
    <property type="entry name" value="ALP_like"/>
    <property type="match status" value="1"/>
</dbReference>
<keyword evidence="1" id="KW-0472">Membrane</keyword>
<keyword evidence="3" id="KW-1185">Reference proteome</keyword>
<dbReference type="PANTHER" id="PTHR10974:SF1">
    <property type="entry name" value="FI08016P-RELATED"/>
    <property type="match status" value="1"/>
</dbReference>
<dbReference type="EnsemblMetazoa" id="CLYHEMT010274.1">
    <property type="protein sequence ID" value="CLYHEMP010274.1"/>
    <property type="gene ID" value="CLYHEMG010274"/>
</dbReference>
<dbReference type="InterPro" id="IPR004245">
    <property type="entry name" value="DUF229"/>
</dbReference>